<dbReference type="Proteomes" id="UP000516148">
    <property type="component" value="Chromosome"/>
</dbReference>
<accession>A0A7H0LKH5</accession>
<sequence>MTELLTSAMFTPHIGSAFSVRMHEYEDVLTLVEVGDLPHGLPSEAREPFTLLFKGASTSILFDQQILALEHPVLGVTEIMLTPCGRDSGGGCFHYEAVFN</sequence>
<dbReference type="AlphaFoldDB" id="A0A7H0LKH5"/>
<gene>
    <name evidence="2" type="ORF">H3Z74_02715</name>
</gene>
<dbReference type="RefSeq" id="WP_187762482.1">
    <property type="nucleotide sequence ID" value="NZ_CP061038.1"/>
</dbReference>
<name>A0A7H0LKH5_9SPHN</name>
<dbReference type="EMBL" id="CP061038">
    <property type="protein sequence ID" value="QNQ10178.1"/>
    <property type="molecule type" value="Genomic_DNA"/>
</dbReference>
<protein>
    <recommendedName>
        <fullName evidence="1">DUF6916 domain-containing protein</fullName>
    </recommendedName>
</protein>
<proteinExistence type="predicted"/>
<feature type="domain" description="DUF6916" evidence="1">
    <location>
        <begin position="5"/>
        <end position="99"/>
    </location>
</feature>
<dbReference type="Pfam" id="PF21880">
    <property type="entry name" value="DUF6916"/>
    <property type="match status" value="1"/>
</dbReference>
<organism evidence="2 3">
    <name type="scientific">Sphingomonas alpina</name>
    <dbReference type="NCBI Taxonomy" id="653931"/>
    <lineage>
        <taxon>Bacteria</taxon>
        <taxon>Pseudomonadati</taxon>
        <taxon>Pseudomonadota</taxon>
        <taxon>Alphaproteobacteria</taxon>
        <taxon>Sphingomonadales</taxon>
        <taxon>Sphingomonadaceae</taxon>
        <taxon>Sphingomonas</taxon>
    </lineage>
</organism>
<evidence type="ECO:0000259" key="1">
    <source>
        <dbReference type="Pfam" id="PF21880"/>
    </source>
</evidence>
<dbReference type="InterPro" id="IPR054209">
    <property type="entry name" value="DUF6916"/>
</dbReference>
<dbReference type="KEGG" id="spap:H3Z74_02715"/>
<keyword evidence="3" id="KW-1185">Reference proteome</keyword>
<reference evidence="2 3" key="1">
    <citation type="submission" date="2020-09" db="EMBL/GenBank/DDBJ databases">
        <title>Sphingomonas sp., a new species isolated from pork steak.</title>
        <authorList>
            <person name="Heidler von Heilborn D."/>
        </authorList>
    </citation>
    <scope>NUCLEOTIDE SEQUENCE [LARGE SCALE GENOMIC DNA]</scope>
    <source>
        <strain evidence="3">S8-3T</strain>
    </source>
</reference>
<evidence type="ECO:0000313" key="2">
    <source>
        <dbReference type="EMBL" id="QNQ10178.1"/>
    </source>
</evidence>
<evidence type="ECO:0000313" key="3">
    <source>
        <dbReference type="Proteomes" id="UP000516148"/>
    </source>
</evidence>